<dbReference type="EC" id="3.4.19.12" evidence="2"/>
<evidence type="ECO:0000256" key="1">
    <source>
        <dbReference type="ARBA" id="ARBA00000707"/>
    </source>
</evidence>
<dbReference type="PANTHER" id="PTHR21646">
    <property type="entry name" value="UBIQUITIN CARBOXYL-TERMINAL HYDROLASE"/>
    <property type="match status" value="1"/>
</dbReference>
<name>A0A091R5Z1_9AVES</name>
<feature type="non-terminal residue" evidence="5">
    <location>
        <position position="122"/>
    </location>
</feature>
<sequence length="122" mass="13971">TPRALQLCAAGGPPHVNLMVEWDVTTKERLFGNIEEEVVQDAASVQLQQQAHRQQHSCTLDECFQLVPQRGRVKLSLWTLPDILIIHLKRFRQVAEHRHKLTTLVRFPLRGLDMAPHVAQRG</sequence>
<gene>
    <name evidence="5" type="ORF">N332_08085</name>
</gene>
<dbReference type="GO" id="GO:0004843">
    <property type="term" value="F:cysteine-type deubiquitinase activity"/>
    <property type="evidence" value="ECO:0007669"/>
    <property type="project" value="UniProtKB-EC"/>
</dbReference>
<dbReference type="GO" id="GO:0016579">
    <property type="term" value="P:protein deubiquitination"/>
    <property type="evidence" value="ECO:0007669"/>
    <property type="project" value="InterPro"/>
</dbReference>
<dbReference type="InterPro" id="IPR001394">
    <property type="entry name" value="Peptidase_C19_UCH"/>
</dbReference>
<evidence type="ECO:0000313" key="5">
    <source>
        <dbReference type="EMBL" id="KFQ34667.1"/>
    </source>
</evidence>
<dbReference type="Gene3D" id="3.90.70.10">
    <property type="entry name" value="Cysteine proteinases"/>
    <property type="match status" value="1"/>
</dbReference>
<dbReference type="PANTHER" id="PTHR21646:SF20">
    <property type="entry name" value="UBIQUITIN CARBOXYL-TERMINAL HYDROLASE 43"/>
    <property type="match status" value="1"/>
</dbReference>
<evidence type="ECO:0000256" key="2">
    <source>
        <dbReference type="ARBA" id="ARBA00012759"/>
    </source>
</evidence>
<feature type="non-terminal residue" evidence="5">
    <location>
        <position position="1"/>
    </location>
</feature>
<protein>
    <recommendedName>
        <fullName evidence="2">ubiquitinyl hydrolase 1</fullName>
        <ecNumber evidence="2">3.4.19.12</ecNumber>
    </recommendedName>
</protein>
<keyword evidence="3 5" id="KW-0378">Hydrolase</keyword>
<accession>A0A091R5Z1</accession>
<dbReference type="EMBL" id="KK809695">
    <property type="protein sequence ID" value="KFQ34667.1"/>
    <property type="molecule type" value="Genomic_DNA"/>
</dbReference>
<dbReference type="InterPro" id="IPR050185">
    <property type="entry name" value="Ub_carboxyl-term_hydrolase"/>
</dbReference>
<comment type="catalytic activity">
    <reaction evidence="1">
        <text>Thiol-dependent hydrolysis of ester, thioester, amide, peptide and isopeptide bonds formed by the C-terminal Gly of ubiquitin (a 76-residue protein attached to proteins as an intracellular targeting signal).</text>
        <dbReference type="EC" id="3.4.19.12"/>
    </reaction>
</comment>
<reference evidence="5 6" key="1">
    <citation type="submission" date="2014-04" db="EMBL/GenBank/DDBJ databases">
        <title>Genome evolution of avian class.</title>
        <authorList>
            <person name="Zhang G."/>
            <person name="Li C."/>
        </authorList>
    </citation>
    <scope>NUCLEOTIDE SEQUENCE [LARGE SCALE GENOMIC DNA]</scope>
    <source>
        <strain evidence="5">BGI_N332</strain>
    </source>
</reference>
<dbReference type="InterPro" id="IPR038765">
    <property type="entry name" value="Papain-like_cys_pep_sf"/>
</dbReference>
<dbReference type="SUPFAM" id="SSF54001">
    <property type="entry name" value="Cysteine proteinases"/>
    <property type="match status" value="1"/>
</dbReference>
<feature type="domain" description="Peptidase C19 ubiquitin carboxyl-terminal hydrolase" evidence="4">
    <location>
        <begin position="34"/>
        <end position="119"/>
    </location>
</feature>
<organism evidence="5 6">
    <name type="scientific">Mesitornis unicolor</name>
    <name type="common">brown roatelo</name>
    <dbReference type="NCBI Taxonomy" id="54374"/>
    <lineage>
        <taxon>Eukaryota</taxon>
        <taxon>Metazoa</taxon>
        <taxon>Chordata</taxon>
        <taxon>Craniata</taxon>
        <taxon>Vertebrata</taxon>
        <taxon>Euteleostomi</taxon>
        <taxon>Archelosauria</taxon>
        <taxon>Archosauria</taxon>
        <taxon>Dinosauria</taxon>
        <taxon>Saurischia</taxon>
        <taxon>Theropoda</taxon>
        <taxon>Coelurosauria</taxon>
        <taxon>Aves</taxon>
        <taxon>Neognathae</taxon>
        <taxon>Neoaves</taxon>
        <taxon>Columbimorphae</taxon>
        <taxon>Mesitornithiformes</taxon>
        <taxon>Mesitornithidae</taxon>
        <taxon>Mesitornis</taxon>
    </lineage>
</organism>
<dbReference type="Pfam" id="PF00443">
    <property type="entry name" value="UCH"/>
    <property type="match status" value="1"/>
</dbReference>
<proteinExistence type="predicted"/>
<dbReference type="Proteomes" id="UP000053369">
    <property type="component" value="Unassembled WGS sequence"/>
</dbReference>
<evidence type="ECO:0000259" key="4">
    <source>
        <dbReference type="Pfam" id="PF00443"/>
    </source>
</evidence>
<dbReference type="AlphaFoldDB" id="A0A091R5Z1"/>
<evidence type="ECO:0000313" key="6">
    <source>
        <dbReference type="Proteomes" id="UP000053369"/>
    </source>
</evidence>
<keyword evidence="6" id="KW-1185">Reference proteome</keyword>
<evidence type="ECO:0000256" key="3">
    <source>
        <dbReference type="ARBA" id="ARBA00022801"/>
    </source>
</evidence>